<reference evidence="1" key="2">
    <citation type="submission" date="2025-09" db="UniProtKB">
        <authorList>
            <consortium name="EnsemblPlants"/>
        </authorList>
    </citation>
    <scope>IDENTIFICATION</scope>
</reference>
<name>A0ACD5Y6C5_AVESA</name>
<dbReference type="Proteomes" id="UP001732700">
    <property type="component" value="Chromosome 5C"/>
</dbReference>
<protein>
    <submittedName>
        <fullName evidence="1">Uncharacterized protein</fullName>
    </submittedName>
</protein>
<evidence type="ECO:0000313" key="2">
    <source>
        <dbReference type="Proteomes" id="UP001732700"/>
    </source>
</evidence>
<dbReference type="EnsemblPlants" id="AVESA.00010b.r2.5CG0915820.1">
    <property type="protein sequence ID" value="AVESA.00010b.r2.5CG0915820.1.CDS.1"/>
    <property type="gene ID" value="AVESA.00010b.r2.5CG0915820"/>
</dbReference>
<organism evidence="1 2">
    <name type="scientific">Avena sativa</name>
    <name type="common">Oat</name>
    <dbReference type="NCBI Taxonomy" id="4498"/>
    <lineage>
        <taxon>Eukaryota</taxon>
        <taxon>Viridiplantae</taxon>
        <taxon>Streptophyta</taxon>
        <taxon>Embryophyta</taxon>
        <taxon>Tracheophyta</taxon>
        <taxon>Spermatophyta</taxon>
        <taxon>Magnoliopsida</taxon>
        <taxon>Liliopsida</taxon>
        <taxon>Poales</taxon>
        <taxon>Poaceae</taxon>
        <taxon>BOP clade</taxon>
        <taxon>Pooideae</taxon>
        <taxon>Poodae</taxon>
        <taxon>Poeae</taxon>
        <taxon>Poeae Chloroplast Group 1 (Aveneae type)</taxon>
        <taxon>Aveninae</taxon>
        <taxon>Avena</taxon>
    </lineage>
</organism>
<proteinExistence type="predicted"/>
<reference evidence="1" key="1">
    <citation type="submission" date="2021-05" db="EMBL/GenBank/DDBJ databases">
        <authorList>
            <person name="Scholz U."/>
            <person name="Mascher M."/>
            <person name="Fiebig A."/>
        </authorList>
    </citation>
    <scope>NUCLEOTIDE SEQUENCE [LARGE SCALE GENOMIC DNA]</scope>
</reference>
<accession>A0ACD5Y6C5</accession>
<sequence length="390" mass="43258">MAEAARAGAAPLHRGLPDEIAIWEILVRLPPKSLLRCRAVCRAWRLATSSRGFLLAHHGRQPALPLIYEYKDGVRPSLDIMPLEHREGVAAADQLYSIARLVTYMDHEACCDGLLILSTTRSCYSYSFRFSVCNPATRQYAPLPLVSGFTPLGMYPDPPTGEYRLLLYPDAHDELAPVAEDACYVSALGSCLPPRHIGWPQAGAAIHGSVPVLFHGSLHWHIEKDEGATNMIMVFDTTAELFRQMRAPAVPGAADLFEMDGMLGIAGFNDAVTTIDIWMMQDYDSEVWALRYRVDLPVADLTEQFGVVKSSALLVSSWGDDVLILVQFGEWLVQIGIDGKLVASFYRKLLGPTQLRLKQSLVPHTFFPALEGYLVNTWPFISQENNVVNT</sequence>
<evidence type="ECO:0000313" key="1">
    <source>
        <dbReference type="EnsemblPlants" id="AVESA.00010b.r2.5CG0915820.1.CDS.1"/>
    </source>
</evidence>
<keyword evidence="2" id="KW-1185">Reference proteome</keyword>